<reference evidence="16 17" key="1">
    <citation type="submission" date="2018-05" db="EMBL/GenBank/DDBJ databases">
        <title>Genomic Encyclopedia of Type Strains, Phase IV (KMG-IV): sequencing the most valuable type-strain genomes for metagenomic binning, comparative biology and taxonomic classification.</title>
        <authorList>
            <person name="Goeker M."/>
        </authorList>
    </citation>
    <scope>NUCLEOTIDE SEQUENCE [LARGE SCALE GENOMIC DNA]</scope>
    <source>
        <strain evidence="16 17">JC118</strain>
    </source>
</reference>
<comment type="subcellular location">
    <subcellularLocation>
        <location evidence="2 11">Cell membrane</location>
        <topology evidence="2 11">Peripheral membrane protein</topology>
    </subcellularLocation>
</comment>
<comment type="similarity">
    <text evidence="3 11 12">Belongs to the ATPase epsilon chain family.</text>
</comment>
<keyword evidence="13" id="KW-0175">Coiled coil</keyword>
<keyword evidence="7 11" id="KW-0406">Ion transport</keyword>
<evidence type="ECO:0000313" key="16">
    <source>
        <dbReference type="EMBL" id="PXX77149.1"/>
    </source>
</evidence>
<keyword evidence="6 11" id="KW-0375">Hydrogen ion transport</keyword>
<dbReference type="InterPro" id="IPR001469">
    <property type="entry name" value="ATP_synth_F1_dsu/esu"/>
</dbReference>
<evidence type="ECO:0000256" key="11">
    <source>
        <dbReference type="HAMAP-Rule" id="MF_00530"/>
    </source>
</evidence>
<dbReference type="EMBL" id="QJKH01000012">
    <property type="protein sequence ID" value="PXX77149.1"/>
    <property type="molecule type" value="Genomic_DNA"/>
</dbReference>
<dbReference type="GO" id="GO:0005524">
    <property type="term" value="F:ATP binding"/>
    <property type="evidence" value="ECO:0007669"/>
    <property type="project" value="UniProtKB-UniRule"/>
</dbReference>
<dbReference type="GO" id="GO:0005886">
    <property type="term" value="C:plasma membrane"/>
    <property type="evidence" value="ECO:0007669"/>
    <property type="project" value="UniProtKB-SubCell"/>
</dbReference>
<evidence type="ECO:0000256" key="10">
    <source>
        <dbReference type="ARBA" id="ARBA00023310"/>
    </source>
</evidence>
<dbReference type="InterPro" id="IPR036771">
    <property type="entry name" value="ATPsynth_dsu/esu_N"/>
</dbReference>
<dbReference type="NCBIfam" id="TIGR01216">
    <property type="entry name" value="ATP_synt_epsi"/>
    <property type="match status" value="1"/>
</dbReference>
<evidence type="ECO:0000259" key="14">
    <source>
        <dbReference type="Pfam" id="PF00401"/>
    </source>
</evidence>
<dbReference type="InterPro" id="IPR020547">
    <property type="entry name" value="ATP_synth_F1_esu_C"/>
</dbReference>
<keyword evidence="10 11" id="KW-0066">ATP synthesis</keyword>
<keyword evidence="9 11" id="KW-0139">CF(1)</keyword>
<dbReference type="PANTHER" id="PTHR13822:SF10">
    <property type="entry name" value="ATP SYNTHASE EPSILON CHAIN, CHLOROPLASTIC"/>
    <property type="match status" value="1"/>
</dbReference>
<name>A0A318KHE0_9FIRM</name>
<dbReference type="PANTHER" id="PTHR13822">
    <property type="entry name" value="ATP SYNTHASE DELTA/EPSILON CHAIN"/>
    <property type="match status" value="1"/>
</dbReference>
<dbReference type="GO" id="GO:0046933">
    <property type="term" value="F:proton-transporting ATP synthase activity, rotational mechanism"/>
    <property type="evidence" value="ECO:0007669"/>
    <property type="project" value="UniProtKB-UniRule"/>
</dbReference>
<evidence type="ECO:0000256" key="12">
    <source>
        <dbReference type="RuleBase" id="RU003656"/>
    </source>
</evidence>
<dbReference type="STRING" id="1034346.GCA_000313565_00971"/>
<organism evidence="16 17">
    <name type="scientific">Dielma fastidiosa</name>
    <dbReference type="NCBI Taxonomy" id="1034346"/>
    <lineage>
        <taxon>Bacteria</taxon>
        <taxon>Bacillati</taxon>
        <taxon>Bacillota</taxon>
        <taxon>Erysipelotrichia</taxon>
        <taxon>Erysipelotrichales</taxon>
        <taxon>Erysipelotrichaceae</taxon>
        <taxon>Dielma</taxon>
    </lineage>
</organism>
<evidence type="ECO:0000256" key="1">
    <source>
        <dbReference type="ARBA" id="ARBA00003543"/>
    </source>
</evidence>
<evidence type="ECO:0000256" key="13">
    <source>
        <dbReference type="SAM" id="Coils"/>
    </source>
</evidence>
<comment type="caution">
    <text evidence="16">The sequence shown here is derived from an EMBL/GenBank/DDBJ whole genome shotgun (WGS) entry which is preliminary data.</text>
</comment>
<keyword evidence="8 11" id="KW-0472">Membrane</keyword>
<evidence type="ECO:0000256" key="6">
    <source>
        <dbReference type="ARBA" id="ARBA00022781"/>
    </source>
</evidence>
<keyword evidence="5 11" id="KW-1003">Cell membrane</keyword>
<dbReference type="GO" id="GO:0045259">
    <property type="term" value="C:proton-transporting ATP synthase complex"/>
    <property type="evidence" value="ECO:0007669"/>
    <property type="project" value="UniProtKB-KW"/>
</dbReference>
<dbReference type="AlphaFoldDB" id="A0A318KHE0"/>
<proteinExistence type="inferred from homology"/>
<feature type="coiled-coil region" evidence="13">
    <location>
        <begin position="91"/>
        <end position="127"/>
    </location>
</feature>
<accession>A0A318KHE0</accession>
<dbReference type="CDD" id="cd12152">
    <property type="entry name" value="F1-ATPase_delta"/>
    <property type="match status" value="1"/>
</dbReference>
<dbReference type="FunFam" id="1.20.5.440:FF:000001">
    <property type="entry name" value="ATP synthase epsilon chain"/>
    <property type="match status" value="1"/>
</dbReference>
<keyword evidence="4 11" id="KW-0813">Transport</keyword>
<dbReference type="Proteomes" id="UP000247612">
    <property type="component" value="Unassembled WGS sequence"/>
</dbReference>
<dbReference type="InterPro" id="IPR020546">
    <property type="entry name" value="ATP_synth_F1_dsu/esu_N"/>
</dbReference>
<dbReference type="InterPro" id="IPR036794">
    <property type="entry name" value="ATP_F1_dsu/esu_C_sf"/>
</dbReference>
<evidence type="ECO:0000256" key="4">
    <source>
        <dbReference type="ARBA" id="ARBA00022448"/>
    </source>
</evidence>
<gene>
    <name evidence="11" type="primary">atpC</name>
    <name evidence="16" type="ORF">DES51_11289</name>
</gene>
<sequence length="134" mass="15189">MNKMLKVKIITPYGLYGNYEAEKIHCTTTTGECAILPNHMPLVAMITTSSMILTINHEERVYAITGGLLQLNDNEVRILADAFEGKDEIDVERAKRAKERAEKRLARKDANTSIRRAQVALDRAMNRIRVANFK</sequence>
<evidence type="ECO:0000256" key="7">
    <source>
        <dbReference type="ARBA" id="ARBA00023065"/>
    </source>
</evidence>
<comment type="function">
    <text evidence="1 11">Produces ATP from ADP in the presence of a proton gradient across the membrane.</text>
</comment>
<evidence type="ECO:0000256" key="3">
    <source>
        <dbReference type="ARBA" id="ARBA00005712"/>
    </source>
</evidence>
<keyword evidence="17" id="KW-1185">Reference proteome</keyword>
<comment type="subunit">
    <text evidence="11 12">F-type ATPases have 2 components, CF(1) - the catalytic core - and CF(0) - the membrane proton channel. CF(1) has five subunits: alpha(3), beta(3), gamma(1), delta(1), epsilon(1). CF(0) has three main subunits: a, b and c.</text>
</comment>
<evidence type="ECO:0000256" key="9">
    <source>
        <dbReference type="ARBA" id="ARBA00023196"/>
    </source>
</evidence>
<dbReference type="Gene3D" id="1.20.5.440">
    <property type="entry name" value="ATP synthase delta/epsilon subunit, C-terminal domain"/>
    <property type="match status" value="1"/>
</dbReference>
<dbReference type="HAMAP" id="MF_00530">
    <property type="entry name" value="ATP_synth_epsil_bac"/>
    <property type="match status" value="1"/>
</dbReference>
<evidence type="ECO:0000256" key="5">
    <source>
        <dbReference type="ARBA" id="ARBA00022475"/>
    </source>
</evidence>
<dbReference type="SUPFAM" id="SSF51344">
    <property type="entry name" value="Epsilon subunit of F1F0-ATP synthase N-terminal domain"/>
    <property type="match status" value="1"/>
</dbReference>
<dbReference type="Pfam" id="PF02823">
    <property type="entry name" value="ATP-synt_DE_N"/>
    <property type="match status" value="1"/>
</dbReference>
<dbReference type="Pfam" id="PF00401">
    <property type="entry name" value="ATP-synt_DE"/>
    <property type="match status" value="1"/>
</dbReference>
<dbReference type="SUPFAM" id="SSF46604">
    <property type="entry name" value="Epsilon subunit of F1F0-ATP synthase C-terminal domain"/>
    <property type="match status" value="1"/>
</dbReference>
<evidence type="ECO:0000256" key="2">
    <source>
        <dbReference type="ARBA" id="ARBA00004202"/>
    </source>
</evidence>
<feature type="domain" description="ATP synthase epsilon subunit C-terminal" evidence="14">
    <location>
        <begin position="87"/>
        <end position="131"/>
    </location>
</feature>
<evidence type="ECO:0000256" key="8">
    <source>
        <dbReference type="ARBA" id="ARBA00023136"/>
    </source>
</evidence>
<protein>
    <recommendedName>
        <fullName evidence="11">ATP synthase epsilon chain</fullName>
    </recommendedName>
    <alternativeName>
        <fullName evidence="11">ATP synthase F1 sector epsilon subunit</fullName>
    </alternativeName>
    <alternativeName>
        <fullName evidence="11">F-ATPase epsilon subunit</fullName>
    </alternativeName>
</protein>
<feature type="domain" description="ATP synthase F1 complex delta/epsilon subunit N-terminal" evidence="15">
    <location>
        <begin position="5"/>
        <end position="82"/>
    </location>
</feature>
<evidence type="ECO:0000313" key="17">
    <source>
        <dbReference type="Proteomes" id="UP000247612"/>
    </source>
</evidence>
<dbReference type="Gene3D" id="2.60.15.10">
    <property type="entry name" value="F0F1 ATP synthase delta/epsilon subunit, N-terminal"/>
    <property type="match status" value="1"/>
</dbReference>
<evidence type="ECO:0000259" key="15">
    <source>
        <dbReference type="Pfam" id="PF02823"/>
    </source>
</evidence>